<feature type="region of interest" description="Disordered" evidence="1">
    <location>
        <begin position="109"/>
        <end position="136"/>
    </location>
</feature>
<dbReference type="EMBL" id="JARKIB010000032">
    <property type="protein sequence ID" value="KAJ7762604.1"/>
    <property type="molecule type" value="Genomic_DNA"/>
</dbReference>
<dbReference type="Proteomes" id="UP001215598">
    <property type="component" value="Unassembled WGS sequence"/>
</dbReference>
<evidence type="ECO:0000313" key="3">
    <source>
        <dbReference type="EMBL" id="KAJ7762604.1"/>
    </source>
</evidence>
<organism evidence="3 4">
    <name type="scientific">Mycena metata</name>
    <dbReference type="NCBI Taxonomy" id="1033252"/>
    <lineage>
        <taxon>Eukaryota</taxon>
        <taxon>Fungi</taxon>
        <taxon>Dikarya</taxon>
        <taxon>Basidiomycota</taxon>
        <taxon>Agaricomycotina</taxon>
        <taxon>Agaricomycetes</taxon>
        <taxon>Agaricomycetidae</taxon>
        <taxon>Agaricales</taxon>
        <taxon>Marasmiineae</taxon>
        <taxon>Mycenaceae</taxon>
        <taxon>Mycena</taxon>
    </lineage>
</organism>
<feature type="signal peptide" evidence="2">
    <location>
        <begin position="1"/>
        <end position="21"/>
    </location>
</feature>
<comment type="caution">
    <text evidence="3">The sequence shown here is derived from an EMBL/GenBank/DDBJ whole genome shotgun (WGS) entry which is preliminary data.</text>
</comment>
<evidence type="ECO:0000256" key="2">
    <source>
        <dbReference type="SAM" id="SignalP"/>
    </source>
</evidence>
<keyword evidence="4" id="KW-1185">Reference proteome</keyword>
<accession>A0AAD7JFE6</accession>
<name>A0AAD7JFE6_9AGAR</name>
<evidence type="ECO:0000256" key="1">
    <source>
        <dbReference type="SAM" id="MobiDB-lite"/>
    </source>
</evidence>
<dbReference type="AlphaFoldDB" id="A0AAD7JFE6"/>
<evidence type="ECO:0008006" key="5">
    <source>
        <dbReference type="Google" id="ProtNLM"/>
    </source>
</evidence>
<feature type="chain" id="PRO_5042143623" description="Extracellular membrane protein CFEM domain-containing protein" evidence="2">
    <location>
        <begin position="22"/>
        <end position="170"/>
    </location>
</feature>
<protein>
    <recommendedName>
        <fullName evidence="5">Extracellular membrane protein CFEM domain-containing protein</fullName>
    </recommendedName>
</protein>
<reference evidence="3" key="1">
    <citation type="submission" date="2023-03" db="EMBL/GenBank/DDBJ databases">
        <title>Massive genome expansion in bonnet fungi (Mycena s.s.) driven by repeated elements and novel gene families across ecological guilds.</title>
        <authorList>
            <consortium name="Lawrence Berkeley National Laboratory"/>
            <person name="Harder C.B."/>
            <person name="Miyauchi S."/>
            <person name="Viragh M."/>
            <person name="Kuo A."/>
            <person name="Thoen E."/>
            <person name="Andreopoulos B."/>
            <person name="Lu D."/>
            <person name="Skrede I."/>
            <person name="Drula E."/>
            <person name="Henrissat B."/>
            <person name="Morin E."/>
            <person name="Kohler A."/>
            <person name="Barry K."/>
            <person name="LaButti K."/>
            <person name="Morin E."/>
            <person name="Salamov A."/>
            <person name="Lipzen A."/>
            <person name="Mereny Z."/>
            <person name="Hegedus B."/>
            <person name="Baldrian P."/>
            <person name="Stursova M."/>
            <person name="Weitz H."/>
            <person name="Taylor A."/>
            <person name="Grigoriev I.V."/>
            <person name="Nagy L.G."/>
            <person name="Martin F."/>
            <person name="Kauserud H."/>
        </authorList>
    </citation>
    <scope>NUCLEOTIDE SEQUENCE</scope>
    <source>
        <strain evidence="3">CBHHK182m</strain>
    </source>
</reference>
<proteinExistence type="predicted"/>
<keyword evidence="2" id="KW-0732">Signal</keyword>
<evidence type="ECO:0000313" key="4">
    <source>
        <dbReference type="Proteomes" id="UP001215598"/>
    </source>
</evidence>
<gene>
    <name evidence="3" type="ORF">B0H16DRAFT_1455642</name>
</gene>
<feature type="compositionally biased region" description="Low complexity" evidence="1">
    <location>
        <begin position="109"/>
        <end position="121"/>
    </location>
</feature>
<sequence length="170" mass="17532">MKYSLSYPLLISFFIVSSATAQTPPQYDPDSEVCPGNCLGQYVNNQFAVGNCFGTTGSCVCIGTLDSPPLGNLTSCLQSSTCNMSAADAQTYISGLLKFEGCSVTSTSVHSDSDSGSTSSGFAEETKTSGTSSVSAVPASSNVAEHSAQAEELLMLGATFATMLVATLWL</sequence>